<keyword evidence="1" id="KW-0812">Transmembrane</keyword>
<organism evidence="4 5">
    <name type="scientific">Reichenbachiella ulvae</name>
    <dbReference type="NCBI Taxonomy" id="2980104"/>
    <lineage>
        <taxon>Bacteria</taxon>
        <taxon>Pseudomonadati</taxon>
        <taxon>Bacteroidota</taxon>
        <taxon>Cytophagia</taxon>
        <taxon>Cytophagales</taxon>
        <taxon>Reichenbachiellaceae</taxon>
        <taxon>Reichenbachiella</taxon>
    </lineage>
</organism>
<dbReference type="Pfam" id="PF04773">
    <property type="entry name" value="FecR"/>
    <property type="match status" value="1"/>
</dbReference>
<dbReference type="EMBL" id="JAOYOD010000001">
    <property type="protein sequence ID" value="MCV9386157.1"/>
    <property type="molecule type" value="Genomic_DNA"/>
</dbReference>
<feature type="domain" description="FecR protein" evidence="2">
    <location>
        <begin position="46"/>
        <end position="139"/>
    </location>
</feature>
<dbReference type="RefSeq" id="WP_264136942.1">
    <property type="nucleotide sequence ID" value="NZ_JAOYOD010000001.1"/>
</dbReference>
<comment type="caution">
    <text evidence="4">The sequence shown here is derived from an EMBL/GenBank/DDBJ whole genome shotgun (WGS) entry which is preliminary data.</text>
</comment>
<evidence type="ECO:0000259" key="3">
    <source>
        <dbReference type="Pfam" id="PF16344"/>
    </source>
</evidence>
<dbReference type="InterPro" id="IPR006860">
    <property type="entry name" value="FecR"/>
</dbReference>
<dbReference type="Gene3D" id="3.55.50.30">
    <property type="match status" value="1"/>
</dbReference>
<dbReference type="Pfam" id="PF16344">
    <property type="entry name" value="FecR_C"/>
    <property type="match status" value="1"/>
</dbReference>
<sequence>MEGKLGSKTHSIKIHPFVYKAAAILVLAVGLGFFAANYFLPTSLIVIRTGENELQRVNLSDGSTVILNENSVFKFPREFEDSGYRKVYLFGQGFFEIAKDDNQPFKIVGSSTTTEVLGTSFDLKSYKKNSQINVVTGKVIFRDKNNNERVVLKEGYSAKSTSKGTVVRHEIDEQMMTWRYGELDFKSQPLKEVAKVLSKHYKVKIKLKEGIENCLITSRFENKSLDEILEVLNVIANIESEKDEKGVVNLSGPSC</sequence>
<dbReference type="InterPro" id="IPR032508">
    <property type="entry name" value="FecR_C"/>
</dbReference>
<dbReference type="PANTHER" id="PTHR30273:SF2">
    <property type="entry name" value="PROTEIN FECR"/>
    <property type="match status" value="1"/>
</dbReference>
<accession>A0ABT3CR75</accession>
<feature type="domain" description="Protein FecR C-terminal" evidence="3">
    <location>
        <begin position="183"/>
        <end position="245"/>
    </location>
</feature>
<protein>
    <submittedName>
        <fullName evidence="4">FecR domain-containing protein</fullName>
    </submittedName>
</protein>
<keyword evidence="1" id="KW-0472">Membrane</keyword>
<feature type="transmembrane region" description="Helical" evidence="1">
    <location>
        <begin position="21"/>
        <end position="40"/>
    </location>
</feature>
<dbReference type="Gene3D" id="2.60.120.1440">
    <property type="match status" value="1"/>
</dbReference>
<proteinExistence type="predicted"/>
<dbReference type="Proteomes" id="UP001300692">
    <property type="component" value="Unassembled WGS sequence"/>
</dbReference>
<dbReference type="InterPro" id="IPR012373">
    <property type="entry name" value="Ferrdict_sens_TM"/>
</dbReference>
<gene>
    <name evidence="4" type="ORF">N7U62_05750</name>
</gene>
<keyword evidence="5" id="KW-1185">Reference proteome</keyword>
<evidence type="ECO:0000259" key="2">
    <source>
        <dbReference type="Pfam" id="PF04773"/>
    </source>
</evidence>
<keyword evidence="1" id="KW-1133">Transmembrane helix</keyword>
<dbReference type="PANTHER" id="PTHR30273">
    <property type="entry name" value="PERIPLASMIC SIGNAL SENSOR AND SIGMA FACTOR ACTIVATOR FECR-RELATED"/>
    <property type="match status" value="1"/>
</dbReference>
<evidence type="ECO:0000313" key="5">
    <source>
        <dbReference type="Proteomes" id="UP001300692"/>
    </source>
</evidence>
<reference evidence="4 5" key="1">
    <citation type="submission" date="2022-10" db="EMBL/GenBank/DDBJ databases">
        <title>Comparative genomics and taxonomic characterization of three novel marine species of genus Reichenbachiella exhibiting antioxidant and polysaccharide degradation activities.</title>
        <authorList>
            <person name="Muhammad N."/>
            <person name="Lee Y.-J."/>
            <person name="Ko J."/>
            <person name="Kim S.-G."/>
        </authorList>
    </citation>
    <scope>NUCLEOTIDE SEQUENCE [LARGE SCALE GENOMIC DNA]</scope>
    <source>
        <strain evidence="4 5">ABR2-5</strain>
    </source>
</reference>
<evidence type="ECO:0000313" key="4">
    <source>
        <dbReference type="EMBL" id="MCV9386157.1"/>
    </source>
</evidence>
<evidence type="ECO:0000256" key="1">
    <source>
        <dbReference type="SAM" id="Phobius"/>
    </source>
</evidence>
<name>A0ABT3CR75_9BACT</name>